<keyword evidence="2" id="KW-1185">Reference proteome</keyword>
<gene>
    <name evidence="1" type="ORF">N1F79_12180</name>
</gene>
<organism evidence="1 2">
    <name type="scientific">Flavivirga spongiicola</name>
    <dbReference type="NCBI Taxonomy" id="421621"/>
    <lineage>
        <taxon>Bacteria</taxon>
        <taxon>Pseudomonadati</taxon>
        <taxon>Bacteroidota</taxon>
        <taxon>Flavobacteriia</taxon>
        <taxon>Flavobacteriales</taxon>
        <taxon>Flavobacteriaceae</taxon>
        <taxon>Flavivirga</taxon>
    </lineage>
</organism>
<protein>
    <submittedName>
        <fullName evidence="1">Cytoplasmic protein</fullName>
    </submittedName>
</protein>
<accession>A0ABU7XVJ1</accession>
<dbReference type="EMBL" id="JAODOP010000004">
    <property type="protein sequence ID" value="MEF3833892.1"/>
    <property type="molecule type" value="Genomic_DNA"/>
</dbReference>
<dbReference type="Proteomes" id="UP001337305">
    <property type="component" value="Unassembled WGS sequence"/>
</dbReference>
<dbReference type="RefSeq" id="WP_303306231.1">
    <property type="nucleotide sequence ID" value="NZ_JAODOP010000004.1"/>
</dbReference>
<comment type="caution">
    <text evidence="1">The sequence shown here is derived from an EMBL/GenBank/DDBJ whole genome shotgun (WGS) entry which is preliminary data.</text>
</comment>
<sequence length="79" mass="9012">MEIKRASKYSIYNMSELEKTNKAGCYHCKSTFDTSEILETTDDGKTAMCPKCGIDSVLPDSSPFKLDKKTLTKLNNYWF</sequence>
<name>A0ABU7XVJ1_9FLAO</name>
<reference evidence="1 2" key="1">
    <citation type="submission" date="2022-09" db="EMBL/GenBank/DDBJ databases">
        <title>Genome sequencing of Flavivirga sp. MEBiC05379.</title>
        <authorList>
            <person name="Oh H.-M."/>
            <person name="Kwon K.K."/>
            <person name="Park M.J."/>
            <person name="Yang S.-H."/>
        </authorList>
    </citation>
    <scope>NUCLEOTIDE SEQUENCE [LARGE SCALE GENOMIC DNA]</scope>
    <source>
        <strain evidence="1 2">MEBiC05379</strain>
    </source>
</reference>
<evidence type="ECO:0000313" key="2">
    <source>
        <dbReference type="Proteomes" id="UP001337305"/>
    </source>
</evidence>
<evidence type="ECO:0000313" key="1">
    <source>
        <dbReference type="EMBL" id="MEF3833892.1"/>
    </source>
</evidence>
<proteinExistence type="predicted"/>